<organism evidence="1 2">
    <name type="scientific">Rubroshorea leprosula</name>
    <dbReference type="NCBI Taxonomy" id="152421"/>
    <lineage>
        <taxon>Eukaryota</taxon>
        <taxon>Viridiplantae</taxon>
        <taxon>Streptophyta</taxon>
        <taxon>Embryophyta</taxon>
        <taxon>Tracheophyta</taxon>
        <taxon>Spermatophyta</taxon>
        <taxon>Magnoliopsida</taxon>
        <taxon>eudicotyledons</taxon>
        <taxon>Gunneridae</taxon>
        <taxon>Pentapetalae</taxon>
        <taxon>rosids</taxon>
        <taxon>malvids</taxon>
        <taxon>Malvales</taxon>
        <taxon>Dipterocarpaceae</taxon>
        <taxon>Rubroshorea</taxon>
    </lineage>
</organism>
<reference evidence="1 2" key="1">
    <citation type="journal article" date="2021" name="Commun. Biol.">
        <title>The genome of Shorea leprosula (Dipterocarpaceae) highlights the ecological relevance of drought in aseasonal tropical rainforests.</title>
        <authorList>
            <person name="Ng K.K.S."/>
            <person name="Kobayashi M.J."/>
            <person name="Fawcett J.A."/>
            <person name="Hatakeyama M."/>
            <person name="Paape T."/>
            <person name="Ng C.H."/>
            <person name="Ang C.C."/>
            <person name="Tnah L.H."/>
            <person name="Lee C.T."/>
            <person name="Nishiyama T."/>
            <person name="Sese J."/>
            <person name="O'Brien M.J."/>
            <person name="Copetti D."/>
            <person name="Mohd Noor M.I."/>
            <person name="Ong R.C."/>
            <person name="Putra M."/>
            <person name="Sireger I.Z."/>
            <person name="Indrioko S."/>
            <person name="Kosugi Y."/>
            <person name="Izuno A."/>
            <person name="Isagi Y."/>
            <person name="Lee S.L."/>
            <person name="Shimizu K.K."/>
        </authorList>
    </citation>
    <scope>NUCLEOTIDE SEQUENCE [LARGE SCALE GENOMIC DNA]</scope>
    <source>
        <strain evidence="1">214</strain>
    </source>
</reference>
<dbReference type="AlphaFoldDB" id="A0AAV5ML20"/>
<sequence>MNNCLSSSMPLMSLYTETIYRLTCILCNEINAACTAFLKCSSPFNTSLGTGDKVGRWLSNFGFWRLGRTLIC</sequence>
<keyword evidence="2" id="KW-1185">Reference proteome</keyword>
<accession>A0AAV5ML20</accession>
<evidence type="ECO:0000313" key="1">
    <source>
        <dbReference type="EMBL" id="GKV50158.1"/>
    </source>
</evidence>
<comment type="caution">
    <text evidence="1">The sequence shown here is derived from an EMBL/GenBank/DDBJ whole genome shotgun (WGS) entry which is preliminary data.</text>
</comment>
<gene>
    <name evidence="1" type="ORF">SLEP1_g56871</name>
</gene>
<proteinExistence type="predicted"/>
<protein>
    <submittedName>
        <fullName evidence="1">Uncharacterized protein</fullName>
    </submittedName>
</protein>
<dbReference type="EMBL" id="BPVZ01000343">
    <property type="protein sequence ID" value="GKV50158.1"/>
    <property type="molecule type" value="Genomic_DNA"/>
</dbReference>
<dbReference type="Proteomes" id="UP001054252">
    <property type="component" value="Unassembled WGS sequence"/>
</dbReference>
<evidence type="ECO:0000313" key="2">
    <source>
        <dbReference type="Proteomes" id="UP001054252"/>
    </source>
</evidence>
<name>A0AAV5ML20_9ROSI</name>